<sequence>MEDINTPAITIPRCAFLKDLSNLSGLKAHKAASSCCYATTVVRNSDDSNGIRTRLHPNHLHPVDSSSSRLGHELCQGLLSNSE</sequence>
<proteinExistence type="predicted"/>
<reference evidence="2" key="1">
    <citation type="submission" date="2014-09" db="EMBL/GenBank/DDBJ databases">
        <authorList>
            <person name="Magalhaes I.L.F."/>
            <person name="Oliveira U."/>
            <person name="Santos F.R."/>
            <person name="Vidigal T.H.D.A."/>
            <person name="Brescovit A.D."/>
            <person name="Santos A.J."/>
        </authorList>
    </citation>
    <scope>NUCLEOTIDE SEQUENCE</scope>
    <source>
        <tissue evidence="2">Shoot tissue taken approximately 20 cm above the soil surface</tissue>
    </source>
</reference>
<accession>A0A0A9GC72</accession>
<dbReference type="AlphaFoldDB" id="A0A0A9GC72"/>
<organism evidence="2">
    <name type="scientific">Arundo donax</name>
    <name type="common">Giant reed</name>
    <name type="synonym">Donax arundinaceus</name>
    <dbReference type="NCBI Taxonomy" id="35708"/>
    <lineage>
        <taxon>Eukaryota</taxon>
        <taxon>Viridiplantae</taxon>
        <taxon>Streptophyta</taxon>
        <taxon>Embryophyta</taxon>
        <taxon>Tracheophyta</taxon>
        <taxon>Spermatophyta</taxon>
        <taxon>Magnoliopsida</taxon>
        <taxon>Liliopsida</taxon>
        <taxon>Poales</taxon>
        <taxon>Poaceae</taxon>
        <taxon>PACMAD clade</taxon>
        <taxon>Arundinoideae</taxon>
        <taxon>Arundineae</taxon>
        <taxon>Arundo</taxon>
    </lineage>
</organism>
<dbReference type="EMBL" id="GBRH01179603">
    <property type="protein sequence ID" value="JAE18293.1"/>
    <property type="molecule type" value="Transcribed_RNA"/>
</dbReference>
<name>A0A0A9GC72_ARUDO</name>
<evidence type="ECO:0000256" key="1">
    <source>
        <dbReference type="SAM" id="MobiDB-lite"/>
    </source>
</evidence>
<protein>
    <submittedName>
        <fullName evidence="2">Uncharacterized protein</fullName>
    </submittedName>
</protein>
<feature type="region of interest" description="Disordered" evidence="1">
    <location>
        <begin position="47"/>
        <end position="70"/>
    </location>
</feature>
<evidence type="ECO:0000313" key="2">
    <source>
        <dbReference type="EMBL" id="JAE18293.1"/>
    </source>
</evidence>
<reference evidence="2" key="2">
    <citation type="journal article" date="2015" name="Data Brief">
        <title>Shoot transcriptome of the giant reed, Arundo donax.</title>
        <authorList>
            <person name="Barrero R.A."/>
            <person name="Guerrero F.D."/>
            <person name="Moolhuijzen P."/>
            <person name="Goolsby J.A."/>
            <person name="Tidwell J."/>
            <person name="Bellgard S.E."/>
            <person name="Bellgard M.I."/>
        </authorList>
    </citation>
    <scope>NUCLEOTIDE SEQUENCE</scope>
    <source>
        <tissue evidence="2">Shoot tissue taken approximately 20 cm above the soil surface</tissue>
    </source>
</reference>